<dbReference type="EMBL" id="RSDW01000001">
    <property type="protein sequence ID" value="RSL18279.1"/>
    <property type="molecule type" value="Genomic_DNA"/>
</dbReference>
<dbReference type="Gene3D" id="2.60.120.10">
    <property type="entry name" value="Jelly Rolls"/>
    <property type="match status" value="1"/>
</dbReference>
<evidence type="ECO:0000313" key="2">
    <source>
        <dbReference type="Proteomes" id="UP000269669"/>
    </source>
</evidence>
<name>A0A3R9WIX4_9BACT</name>
<dbReference type="Proteomes" id="UP000269669">
    <property type="component" value="Unassembled WGS sequence"/>
</dbReference>
<comment type="caution">
    <text evidence="1">The sequence shown here is derived from an EMBL/GenBank/DDBJ whole genome shotgun (WGS) entry which is preliminary data.</text>
</comment>
<proteinExistence type="predicted"/>
<keyword evidence="2" id="KW-1185">Reference proteome</keyword>
<dbReference type="AlphaFoldDB" id="A0A3R9WIX4"/>
<dbReference type="InterPro" id="IPR011051">
    <property type="entry name" value="RmlC_Cupin_sf"/>
</dbReference>
<dbReference type="SUPFAM" id="SSF51182">
    <property type="entry name" value="RmlC-like cupins"/>
    <property type="match status" value="1"/>
</dbReference>
<dbReference type="InterPro" id="IPR014710">
    <property type="entry name" value="RmlC-like_jellyroll"/>
</dbReference>
<protein>
    <recommendedName>
        <fullName evidence="3">Quercetin dioxygenase-like cupin family protein</fullName>
    </recommendedName>
</protein>
<dbReference type="OrthoDB" id="9800684at2"/>
<accession>A0A3R9WIX4</accession>
<sequence length="126" mass="13890">MNRYLFGGAILVALPLTIFGVLHSQLGAPQTQRIPQFQNEDVAVWKTVLLPNAATAMHRHDHPRVIIALSSGTMNIVPQDGPTEQHVWEAGRAYWLPANPPGTMHSDVNAGTKPIEVMVVELEHEK</sequence>
<reference evidence="1 2" key="1">
    <citation type="submission" date="2018-12" db="EMBL/GenBank/DDBJ databases">
        <title>Sequencing of bacterial isolates from soil warming experiment in Harvard Forest, Massachusetts, USA.</title>
        <authorList>
            <person name="Deangelis K."/>
        </authorList>
    </citation>
    <scope>NUCLEOTIDE SEQUENCE [LARGE SCALE GENOMIC DNA]</scope>
    <source>
        <strain evidence="1 2">EB153</strain>
    </source>
</reference>
<gene>
    <name evidence="1" type="ORF">EDE15_3841</name>
</gene>
<evidence type="ECO:0008006" key="3">
    <source>
        <dbReference type="Google" id="ProtNLM"/>
    </source>
</evidence>
<dbReference type="RefSeq" id="WP_125486664.1">
    <property type="nucleotide sequence ID" value="NZ_RSDW01000001.1"/>
</dbReference>
<evidence type="ECO:0000313" key="1">
    <source>
        <dbReference type="EMBL" id="RSL18279.1"/>
    </source>
</evidence>
<organism evidence="1 2">
    <name type="scientific">Edaphobacter aggregans</name>
    <dbReference type="NCBI Taxonomy" id="570835"/>
    <lineage>
        <taxon>Bacteria</taxon>
        <taxon>Pseudomonadati</taxon>
        <taxon>Acidobacteriota</taxon>
        <taxon>Terriglobia</taxon>
        <taxon>Terriglobales</taxon>
        <taxon>Acidobacteriaceae</taxon>
        <taxon>Edaphobacter</taxon>
    </lineage>
</organism>